<evidence type="ECO:0000313" key="2">
    <source>
        <dbReference type="Proteomes" id="UP001582793"/>
    </source>
</evidence>
<name>A0ABV5CJV0_9ACTN</name>
<protein>
    <submittedName>
        <fullName evidence="1">Replication-relaxation family protein</fullName>
    </submittedName>
</protein>
<gene>
    <name evidence="1" type="ORF">AAFH96_04035</name>
</gene>
<dbReference type="InterPro" id="IPR036390">
    <property type="entry name" value="WH_DNA-bd_sf"/>
</dbReference>
<evidence type="ECO:0000313" key="1">
    <source>
        <dbReference type="EMBL" id="MFB6392277.1"/>
    </source>
</evidence>
<sequence length="294" mass="32967">MDDPILRVQSQVTARDRVLLGWLYDHGVLTSFQLAHALFPSLDFCQRRLRKLHGLGLVARFRPQRPDGGSYPYHYVLDQRGAEVVAAYRDERAPRRDHARAQRRRWTSSHSLEHRLGVNGFFTDLAGYARTHPGAELVEWLPEAACLRSGAFTSPGDPGLVRAYQPRVRPDGFGRWVEDGVVVPFFVEYDTGGEPLSVLVDKLAGYRDLFDTIGRMWPVLFWLHSAARERNLRRLLAEAPLLPVATGARDHATLAGLCPAEAVWAAPGDVGERRRLVDLAGYVVGLHDHPEEPA</sequence>
<keyword evidence="2" id="KW-1185">Reference proteome</keyword>
<dbReference type="InterPro" id="IPR025855">
    <property type="entry name" value="Replic_Relax"/>
</dbReference>
<dbReference type="EMBL" id="JBCGDC010000007">
    <property type="protein sequence ID" value="MFB6392277.1"/>
    <property type="molecule type" value="Genomic_DNA"/>
</dbReference>
<proteinExistence type="predicted"/>
<accession>A0ABV5CJV0</accession>
<dbReference type="RefSeq" id="WP_375733069.1">
    <property type="nucleotide sequence ID" value="NZ_JBCGDC010000007.1"/>
</dbReference>
<organism evidence="1 2">
    <name type="scientific">Polymorphospora lycopeni</name>
    <dbReference type="NCBI Taxonomy" id="3140240"/>
    <lineage>
        <taxon>Bacteria</taxon>
        <taxon>Bacillati</taxon>
        <taxon>Actinomycetota</taxon>
        <taxon>Actinomycetes</taxon>
        <taxon>Micromonosporales</taxon>
        <taxon>Micromonosporaceae</taxon>
        <taxon>Polymorphospora</taxon>
    </lineage>
</organism>
<comment type="caution">
    <text evidence="1">The sequence shown here is derived from an EMBL/GenBank/DDBJ whole genome shotgun (WGS) entry which is preliminary data.</text>
</comment>
<dbReference type="Proteomes" id="UP001582793">
    <property type="component" value="Unassembled WGS sequence"/>
</dbReference>
<dbReference type="SUPFAM" id="SSF46785">
    <property type="entry name" value="Winged helix' DNA-binding domain"/>
    <property type="match status" value="1"/>
</dbReference>
<reference evidence="1 2" key="1">
    <citation type="submission" date="2024-04" db="EMBL/GenBank/DDBJ databases">
        <title>Polymorphospora sp. isolated from Baiyangdian Lake in Xiong'an New Area.</title>
        <authorList>
            <person name="Zhang X."/>
            <person name="Liu J."/>
        </authorList>
    </citation>
    <scope>NUCLEOTIDE SEQUENCE [LARGE SCALE GENOMIC DNA]</scope>
    <source>
        <strain evidence="1 2">2-325</strain>
    </source>
</reference>
<dbReference type="Pfam" id="PF13814">
    <property type="entry name" value="Replic_Relax"/>
    <property type="match status" value="1"/>
</dbReference>